<accession>A0A1I6GMK2</accession>
<reference evidence="3" key="1">
    <citation type="submission" date="2016-10" db="EMBL/GenBank/DDBJ databases">
        <authorList>
            <person name="Varghese N."/>
            <person name="Submissions S."/>
        </authorList>
    </citation>
    <scope>NUCLEOTIDE SEQUENCE [LARGE SCALE GENOMIC DNA]</scope>
    <source>
        <strain evidence="3">CGMCC 1.8711</strain>
    </source>
</reference>
<sequence length="94" mass="9829">MGKTTPTHAGTGAGGASIRECTTLEIVSRVADVKGCRAVDLEPLSNVTDPDALENLLAATPNAEFEIRFAYEGGHVTLASDGTVDFEYVSDRSA</sequence>
<dbReference type="Pfam" id="PF18545">
    <property type="entry name" value="HalOD1"/>
    <property type="match status" value="1"/>
</dbReference>
<evidence type="ECO:0000313" key="2">
    <source>
        <dbReference type="EMBL" id="SFR43356.1"/>
    </source>
</evidence>
<feature type="domain" description="Halobacterial output" evidence="1">
    <location>
        <begin position="22"/>
        <end position="86"/>
    </location>
</feature>
<keyword evidence="3" id="KW-1185">Reference proteome</keyword>
<evidence type="ECO:0000259" key="1">
    <source>
        <dbReference type="Pfam" id="PF18545"/>
    </source>
</evidence>
<evidence type="ECO:0000313" key="3">
    <source>
        <dbReference type="Proteomes" id="UP000243250"/>
    </source>
</evidence>
<dbReference type="InterPro" id="IPR040624">
    <property type="entry name" value="HalOD1"/>
</dbReference>
<gene>
    <name evidence="2" type="ORF">SAMN04488124_1266</name>
</gene>
<organism evidence="2 3">
    <name type="scientific">Halogeometricum limi</name>
    <dbReference type="NCBI Taxonomy" id="555875"/>
    <lineage>
        <taxon>Archaea</taxon>
        <taxon>Methanobacteriati</taxon>
        <taxon>Methanobacteriota</taxon>
        <taxon>Stenosarchaea group</taxon>
        <taxon>Halobacteria</taxon>
        <taxon>Halobacteriales</taxon>
        <taxon>Haloferacaceae</taxon>
        <taxon>Halogeometricum</taxon>
    </lineage>
</organism>
<dbReference type="EMBL" id="FOYS01000002">
    <property type="protein sequence ID" value="SFR43356.1"/>
    <property type="molecule type" value="Genomic_DNA"/>
</dbReference>
<protein>
    <recommendedName>
        <fullName evidence="1">Halobacterial output domain-containing protein</fullName>
    </recommendedName>
</protein>
<dbReference type="AlphaFoldDB" id="A0A1I6GMK2"/>
<name>A0A1I6GMK2_9EURY</name>
<dbReference type="Proteomes" id="UP000243250">
    <property type="component" value="Unassembled WGS sequence"/>
</dbReference>
<dbReference type="OrthoDB" id="282522at2157"/>
<proteinExistence type="predicted"/>
<dbReference type="STRING" id="555875.SAMN04488124_1266"/>